<accession>A0A1L7CVB9</accession>
<keyword evidence="2" id="KW-0472">Membrane</keyword>
<dbReference type="RefSeq" id="WP_075663973.1">
    <property type="nucleotide sequence ID" value="NZ_CP009247.1"/>
</dbReference>
<dbReference type="AlphaFoldDB" id="A0A1L7CVB9"/>
<dbReference type="PANTHER" id="PTHR37814">
    <property type="entry name" value="CONSERVED MEMBRANE PROTEIN"/>
    <property type="match status" value="1"/>
</dbReference>
<feature type="region of interest" description="Disordered" evidence="1">
    <location>
        <begin position="400"/>
        <end position="419"/>
    </location>
</feature>
<reference evidence="3 4" key="1">
    <citation type="submission" date="2014-08" db="EMBL/GenBank/DDBJ databases">
        <title>Complete genome sequence of Corynebacterium frankenforstense ST18(T) (=DSM 45800(T)), isolated from raw cow milk.</title>
        <authorList>
            <person name="Ruckert C."/>
            <person name="Albersmeier A."/>
            <person name="Winkler A."/>
            <person name="Lipski A."/>
            <person name="Kalinowski J."/>
        </authorList>
    </citation>
    <scope>NUCLEOTIDE SEQUENCE [LARGE SCALE GENOMIC DNA]</scope>
    <source>
        <strain evidence="3 4">ST18</strain>
    </source>
</reference>
<dbReference type="OrthoDB" id="4424890at2"/>
<protein>
    <submittedName>
        <fullName evidence="3">Membrane protein</fullName>
    </submittedName>
</protein>
<feature type="transmembrane region" description="Helical" evidence="2">
    <location>
        <begin position="185"/>
        <end position="207"/>
    </location>
</feature>
<dbReference type="PANTHER" id="PTHR37814:SF1">
    <property type="entry name" value="MEMBRANE PROTEIN"/>
    <property type="match status" value="1"/>
</dbReference>
<feature type="transmembrane region" description="Helical" evidence="2">
    <location>
        <begin position="34"/>
        <end position="62"/>
    </location>
</feature>
<feature type="transmembrane region" description="Helical" evidence="2">
    <location>
        <begin position="139"/>
        <end position="161"/>
    </location>
</feature>
<evidence type="ECO:0000256" key="1">
    <source>
        <dbReference type="SAM" id="MobiDB-lite"/>
    </source>
</evidence>
<evidence type="ECO:0000313" key="3">
    <source>
        <dbReference type="EMBL" id="APT89757.1"/>
    </source>
</evidence>
<organism evidence="3 4">
    <name type="scientific">Corynebacterium frankenforstense DSM 45800</name>
    <dbReference type="NCBI Taxonomy" id="1437875"/>
    <lineage>
        <taxon>Bacteria</taxon>
        <taxon>Bacillati</taxon>
        <taxon>Actinomycetota</taxon>
        <taxon>Actinomycetes</taxon>
        <taxon>Mycobacteriales</taxon>
        <taxon>Corynebacteriaceae</taxon>
        <taxon>Corynebacterium</taxon>
    </lineage>
</organism>
<dbReference type="EMBL" id="CP009247">
    <property type="protein sequence ID" value="APT89757.1"/>
    <property type="molecule type" value="Genomic_DNA"/>
</dbReference>
<feature type="transmembrane region" description="Helical" evidence="2">
    <location>
        <begin position="324"/>
        <end position="345"/>
    </location>
</feature>
<feature type="transmembrane region" description="Helical" evidence="2">
    <location>
        <begin position="113"/>
        <end position="132"/>
    </location>
</feature>
<feature type="transmembrane region" description="Helical" evidence="2">
    <location>
        <begin position="83"/>
        <end position="107"/>
    </location>
</feature>
<dbReference type="InterPro" id="IPR038728">
    <property type="entry name" value="YkvI-like"/>
</dbReference>
<feature type="compositionally biased region" description="Basic and acidic residues" evidence="1">
    <location>
        <begin position="410"/>
        <end position="419"/>
    </location>
</feature>
<feature type="transmembrane region" description="Helical" evidence="2">
    <location>
        <begin position="263"/>
        <end position="287"/>
    </location>
</feature>
<sequence length="419" mass="44777">MWTKVIKIALAFVGIIVGAGFATGQETVQYFASFGTLGIVGAVVCGLIIAVGGMIILQLGTFHLADEHRQVFDVITNRWLARFLDAGVMLTVFSLGFIMLAGAGATLNQELGWPTWAGSTVLLVMVLAVGFLDVDRVSALIGSITPLMMALILFAFGYVLLTQLPADHALLAEVAERQVSPMPNWWLAAVNNAGMCLMMGVSMTLVIGGNYLDPKVTGLGGLLGGVAYMVLLVMITVLVYLALPLTEGSDVPTVALLGQIHPALGVISVVVVFLMIYNTAIGMFYALGRRLSRNRPNRFPVYFVAVVLAGFAVSFVGFADLISVMFPVLGYLGLVLVAVMVVTYLRHRGEIAVESRRRVLIRALFVRRGELSAAETRRMDALVAASGIDDAALLDAVRDDVDGEDGGEDNGTHDLPTEK</sequence>
<feature type="transmembrane region" description="Helical" evidence="2">
    <location>
        <begin position="219"/>
        <end position="243"/>
    </location>
</feature>
<evidence type="ECO:0000313" key="4">
    <source>
        <dbReference type="Proteomes" id="UP000185434"/>
    </source>
</evidence>
<proteinExistence type="predicted"/>
<gene>
    <name evidence="3" type="ORF">CFRA_06710</name>
</gene>
<feature type="transmembrane region" description="Helical" evidence="2">
    <location>
        <begin position="299"/>
        <end position="318"/>
    </location>
</feature>
<name>A0A1L7CVB9_9CORY</name>
<dbReference type="KEGG" id="cfk:CFRA_06710"/>
<dbReference type="Proteomes" id="UP000185434">
    <property type="component" value="Chromosome"/>
</dbReference>
<evidence type="ECO:0000256" key="2">
    <source>
        <dbReference type="SAM" id="Phobius"/>
    </source>
</evidence>
<keyword evidence="4" id="KW-1185">Reference proteome</keyword>
<keyword evidence="2" id="KW-0812">Transmembrane</keyword>
<keyword evidence="2" id="KW-1133">Transmembrane helix</keyword>